<keyword evidence="2" id="KW-1185">Reference proteome</keyword>
<dbReference type="Proteomes" id="UP001314170">
    <property type="component" value="Unassembled WGS sequence"/>
</dbReference>
<organism evidence="1 2">
    <name type="scientific">Dovyalis caffra</name>
    <dbReference type="NCBI Taxonomy" id="77055"/>
    <lineage>
        <taxon>Eukaryota</taxon>
        <taxon>Viridiplantae</taxon>
        <taxon>Streptophyta</taxon>
        <taxon>Embryophyta</taxon>
        <taxon>Tracheophyta</taxon>
        <taxon>Spermatophyta</taxon>
        <taxon>Magnoliopsida</taxon>
        <taxon>eudicotyledons</taxon>
        <taxon>Gunneridae</taxon>
        <taxon>Pentapetalae</taxon>
        <taxon>rosids</taxon>
        <taxon>fabids</taxon>
        <taxon>Malpighiales</taxon>
        <taxon>Salicaceae</taxon>
        <taxon>Flacourtieae</taxon>
        <taxon>Dovyalis</taxon>
    </lineage>
</organism>
<dbReference type="EMBL" id="CAWUPB010001173">
    <property type="protein sequence ID" value="CAK7347368.1"/>
    <property type="molecule type" value="Genomic_DNA"/>
</dbReference>
<name>A0AAV1S901_9ROSI</name>
<dbReference type="PANTHER" id="PTHR36000">
    <property type="entry name" value="DEFECTIVE 1273 PROTEIN, PUTATIVE-RELATED"/>
    <property type="match status" value="1"/>
</dbReference>
<protein>
    <submittedName>
        <fullName evidence="1">Uncharacterized protein</fullName>
    </submittedName>
</protein>
<evidence type="ECO:0000313" key="2">
    <source>
        <dbReference type="Proteomes" id="UP001314170"/>
    </source>
</evidence>
<dbReference type="PANTHER" id="PTHR36000:SF3">
    <property type="entry name" value="EMBRYO DEFECTIVE 1273"/>
    <property type="match status" value="1"/>
</dbReference>
<sequence length="182" mass="20809">MKVTKAHFGEPSKVKLQLNIVKERLWSAIPYSAKEFPWRKAEDVLFKRLLLVGQKAFKWSLITLFLFSSLSDVMFSISRNRELMIPFGLLVGCLMTDFLKEISMEVFQAPEENPGKWRDTDKIGSRHLGGSFVDAALISRGSGQQQFKSVKNDLLLVRNNNRSLKCMHIKCSGPQPINTEYK</sequence>
<evidence type="ECO:0000313" key="1">
    <source>
        <dbReference type="EMBL" id="CAK7347368.1"/>
    </source>
</evidence>
<comment type="caution">
    <text evidence="1">The sequence shown here is derived from an EMBL/GenBank/DDBJ whole genome shotgun (WGS) entry which is preliminary data.</text>
</comment>
<accession>A0AAV1S901</accession>
<dbReference type="AlphaFoldDB" id="A0AAV1S901"/>
<proteinExistence type="predicted"/>
<gene>
    <name evidence="1" type="ORF">DCAF_LOCUS20052</name>
</gene>
<reference evidence="1 2" key="1">
    <citation type="submission" date="2024-01" db="EMBL/GenBank/DDBJ databases">
        <authorList>
            <person name="Waweru B."/>
        </authorList>
    </citation>
    <scope>NUCLEOTIDE SEQUENCE [LARGE SCALE GENOMIC DNA]</scope>
</reference>